<proteinExistence type="inferred from homology"/>
<dbReference type="Proteomes" id="UP000472267">
    <property type="component" value="Chromosome 5"/>
</dbReference>
<reference evidence="2" key="3">
    <citation type="submission" date="2025-09" db="UniProtKB">
        <authorList>
            <consortium name="Ensembl"/>
        </authorList>
    </citation>
    <scope>IDENTIFICATION</scope>
</reference>
<reference evidence="2" key="2">
    <citation type="submission" date="2025-08" db="UniProtKB">
        <authorList>
            <consortium name="Ensembl"/>
        </authorList>
    </citation>
    <scope>IDENTIFICATION</scope>
</reference>
<gene>
    <name evidence="2" type="primary">c5h1orf74</name>
</gene>
<evidence type="ECO:0000313" key="3">
    <source>
        <dbReference type="Proteomes" id="UP000472267"/>
    </source>
</evidence>
<keyword evidence="3" id="KW-1185">Reference proteome</keyword>
<dbReference type="AlphaFoldDB" id="A0A672GVM0"/>
<dbReference type="InParanoid" id="A0A672GVM0"/>
<sequence length="268" mass="29489">VISAAMSAQELLVAAARRCLRAGRKSLSVTQSLNLAAQVCAVDVGLKPSLLYDINGADAEQLQEYLSSLQSLQLVSRSLLVMSLNGNSFIVNPATVKTNIQQMLEDSSVAVVDVCHSLESPTIANLQKCELRSVGQELLNLMEEFEKHEEAEKPLYVGEGIEDWNLCSVFGLLLGYPVVYWFDQTTGFENCLSMTPLMVITASATWQADATAHRCGLYSFSLPAALQEETQSNLDSWKLRLQEKFEQQHVLKDLSLSQSHVTLSSVCL</sequence>
<evidence type="ECO:0000256" key="1">
    <source>
        <dbReference type="ARBA" id="ARBA00007065"/>
    </source>
</evidence>
<protein>
    <submittedName>
        <fullName evidence="2">Zgc:112163</fullName>
    </submittedName>
</protein>
<dbReference type="Ensembl" id="ENSSFAT00005023696.1">
    <property type="protein sequence ID" value="ENSSFAP00005022753.1"/>
    <property type="gene ID" value="ENSSFAG00005011801.1"/>
</dbReference>
<dbReference type="FunCoup" id="A0A672GVM0">
    <property type="interactions" value="751"/>
</dbReference>
<comment type="similarity">
    <text evidence="1">Belongs to the UPF0739 family.</text>
</comment>
<organism evidence="2 3">
    <name type="scientific">Salarias fasciatus</name>
    <name type="common">Jewelled blenny</name>
    <name type="synonym">Blennius fasciatus</name>
    <dbReference type="NCBI Taxonomy" id="181472"/>
    <lineage>
        <taxon>Eukaryota</taxon>
        <taxon>Metazoa</taxon>
        <taxon>Chordata</taxon>
        <taxon>Craniata</taxon>
        <taxon>Vertebrata</taxon>
        <taxon>Euteleostomi</taxon>
        <taxon>Actinopterygii</taxon>
        <taxon>Neopterygii</taxon>
        <taxon>Teleostei</taxon>
        <taxon>Neoteleostei</taxon>
        <taxon>Acanthomorphata</taxon>
        <taxon>Ovalentaria</taxon>
        <taxon>Blenniimorphae</taxon>
        <taxon>Blenniiformes</taxon>
        <taxon>Blennioidei</taxon>
        <taxon>Blenniidae</taxon>
        <taxon>Salariinae</taxon>
        <taxon>Salarias</taxon>
    </lineage>
</organism>
<reference evidence="2" key="1">
    <citation type="submission" date="2019-06" db="EMBL/GenBank/DDBJ databases">
        <authorList>
            <consortium name="Wellcome Sanger Institute Data Sharing"/>
        </authorList>
    </citation>
    <scope>NUCLEOTIDE SEQUENCE [LARGE SCALE GENOMIC DNA]</scope>
</reference>
<dbReference type="InterPro" id="IPR027850">
    <property type="entry name" value="DUF4504"/>
</dbReference>
<dbReference type="Pfam" id="PF14953">
    <property type="entry name" value="DUF4504"/>
    <property type="match status" value="1"/>
</dbReference>
<dbReference type="PANTHER" id="PTHR31366">
    <property type="entry name" value="UPF0739 PROTEIN C1ORF74"/>
    <property type="match status" value="1"/>
</dbReference>
<dbReference type="PANTHER" id="PTHR31366:SF2">
    <property type="entry name" value="UPF0739 PROTEIN C1ORF74"/>
    <property type="match status" value="1"/>
</dbReference>
<name>A0A672GVM0_SALFA</name>
<dbReference type="OMA" id="YPVTYWF"/>
<evidence type="ECO:0000313" key="2">
    <source>
        <dbReference type="Ensembl" id="ENSSFAP00005022753.1"/>
    </source>
</evidence>
<accession>A0A672GVM0</accession>